<dbReference type="AlphaFoldDB" id="A0A6S6RTX4"/>
<dbReference type="PANTHER" id="PTHR37691">
    <property type="entry name" value="BLR3518 PROTEIN"/>
    <property type="match status" value="1"/>
</dbReference>
<dbReference type="Pfam" id="PF02635">
    <property type="entry name" value="DsrE"/>
    <property type="match status" value="1"/>
</dbReference>
<dbReference type="SUPFAM" id="SSF75169">
    <property type="entry name" value="DsrEFH-like"/>
    <property type="match status" value="1"/>
</dbReference>
<sequence>MKKQLTLLLLMFTFLFAETTLSEPKPSMVNPRKFVFPITSADEEEISHVLSSVSNVVKFYGVNKCEVVIVVYSKGIKSVLKQSNFFDKEIQTRLKSLMLYDNVEFIACQNTMKTYDIEKKALMKDVDIVTAGIVEIIERQLDGYIYVRP</sequence>
<keyword evidence="1" id="KW-0732">Signal</keyword>
<protein>
    <submittedName>
        <fullName evidence="2">Uncharacterized protein</fullName>
    </submittedName>
</protein>
<dbReference type="InterPro" id="IPR003787">
    <property type="entry name" value="Sulphur_relay_DsrE/F-like"/>
</dbReference>
<name>A0A6S6RTX4_9BACT</name>
<dbReference type="EMBL" id="CACVAU010000001">
    <property type="protein sequence ID" value="CAA6800017.1"/>
    <property type="molecule type" value="Genomic_DNA"/>
</dbReference>
<proteinExistence type="predicted"/>
<feature type="chain" id="PRO_5027997713" evidence="1">
    <location>
        <begin position="18"/>
        <end position="149"/>
    </location>
</feature>
<organism evidence="2">
    <name type="scientific">uncultured Sulfurovum sp</name>
    <dbReference type="NCBI Taxonomy" id="269237"/>
    <lineage>
        <taxon>Bacteria</taxon>
        <taxon>Pseudomonadati</taxon>
        <taxon>Campylobacterota</taxon>
        <taxon>Epsilonproteobacteria</taxon>
        <taxon>Campylobacterales</taxon>
        <taxon>Sulfurovaceae</taxon>
        <taxon>Sulfurovum</taxon>
        <taxon>environmental samples</taxon>
    </lineage>
</organism>
<gene>
    <name evidence="2" type="ORF">HELGO_WM9860</name>
</gene>
<dbReference type="PANTHER" id="PTHR37691:SF1">
    <property type="entry name" value="BLR3518 PROTEIN"/>
    <property type="match status" value="1"/>
</dbReference>
<evidence type="ECO:0000256" key="1">
    <source>
        <dbReference type="SAM" id="SignalP"/>
    </source>
</evidence>
<dbReference type="InterPro" id="IPR027396">
    <property type="entry name" value="DsrEFH-like"/>
</dbReference>
<evidence type="ECO:0000313" key="2">
    <source>
        <dbReference type="EMBL" id="CAA6800017.1"/>
    </source>
</evidence>
<feature type="signal peptide" evidence="1">
    <location>
        <begin position="1"/>
        <end position="17"/>
    </location>
</feature>
<reference evidence="2" key="1">
    <citation type="submission" date="2020-01" db="EMBL/GenBank/DDBJ databases">
        <authorList>
            <person name="Meier V. D."/>
            <person name="Meier V D."/>
        </authorList>
    </citation>
    <scope>NUCLEOTIDE SEQUENCE</scope>
    <source>
        <strain evidence="2">HLG_WM_MAG_05</strain>
    </source>
</reference>
<dbReference type="Gene3D" id="3.40.1260.10">
    <property type="entry name" value="DsrEFH-like"/>
    <property type="match status" value="1"/>
</dbReference>
<accession>A0A6S6RTX4</accession>